<sequence length="74" mass="8275">MGSGYQVEPSRATLNDLPYRDLPGPPALTRALGIHQVTVAFHTLRCEIFNLHGTAHSYRMYRFSKGSYGPLKDP</sequence>
<dbReference type="Proteomes" id="UP001497644">
    <property type="component" value="Chromosome 1"/>
</dbReference>
<organism evidence="1 2">
    <name type="scientific">Lasius platythorax</name>
    <dbReference type="NCBI Taxonomy" id="488582"/>
    <lineage>
        <taxon>Eukaryota</taxon>
        <taxon>Metazoa</taxon>
        <taxon>Ecdysozoa</taxon>
        <taxon>Arthropoda</taxon>
        <taxon>Hexapoda</taxon>
        <taxon>Insecta</taxon>
        <taxon>Pterygota</taxon>
        <taxon>Neoptera</taxon>
        <taxon>Endopterygota</taxon>
        <taxon>Hymenoptera</taxon>
        <taxon>Apocrita</taxon>
        <taxon>Aculeata</taxon>
        <taxon>Formicoidea</taxon>
        <taxon>Formicidae</taxon>
        <taxon>Formicinae</taxon>
        <taxon>Lasius</taxon>
        <taxon>Lasius</taxon>
    </lineage>
</organism>
<dbReference type="EMBL" id="OZ034824">
    <property type="protein sequence ID" value="CAL1673374.1"/>
    <property type="molecule type" value="Genomic_DNA"/>
</dbReference>
<proteinExistence type="predicted"/>
<protein>
    <submittedName>
        <fullName evidence="1">Uncharacterized protein</fullName>
    </submittedName>
</protein>
<evidence type="ECO:0000313" key="1">
    <source>
        <dbReference type="EMBL" id="CAL1673374.1"/>
    </source>
</evidence>
<reference evidence="1 2" key="1">
    <citation type="submission" date="2024-04" db="EMBL/GenBank/DDBJ databases">
        <authorList>
            <consortium name="Molecular Ecology Group"/>
        </authorList>
    </citation>
    <scope>NUCLEOTIDE SEQUENCE [LARGE SCALE GENOMIC DNA]</scope>
</reference>
<accession>A0AAV2N230</accession>
<evidence type="ECO:0000313" key="2">
    <source>
        <dbReference type="Proteomes" id="UP001497644"/>
    </source>
</evidence>
<name>A0AAV2N230_9HYME</name>
<gene>
    <name evidence="1" type="ORF">LPLAT_LOCUS282</name>
</gene>
<dbReference type="AlphaFoldDB" id="A0AAV2N230"/>
<keyword evidence="2" id="KW-1185">Reference proteome</keyword>